<reference evidence="1 2" key="1">
    <citation type="submission" date="2024-01" db="EMBL/GenBank/DDBJ databases">
        <title>The strains designed SYSU M86414 and SYSU M84420 isolated from the marine sediment in San Sha City (Hainan Province, China).</title>
        <authorList>
            <person name="Guo D."/>
        </authorList>
    </citation>
    <scope>NUCLEOTIDE SEQUENCE [LARGE SCALE GENOMIC DNA]</scope>
    <source>
        <strain evidence="1 2">SYSU M84420</strain>
    </source>
</reference>
<comment type="caution">
    <text evidence="1">The sequence shown here is derived from an EMBL/GenBank/DDBJ whole genome shotgun (WGS) entry which is preliminary data.</text>
</comment>
<dbReference type="RefSeq" id="WP_326279316.1">
    <property type="nucleotide sequence ID" value="NZ_JAYKYV010000013.1"/>
</dbReference>
<gene>
    <name evidence="1" type="ORF">VOP03_13415</name>
</gene>
<dbReference type="Proteomes" id="UP001355298">
    <property type="component" value="Unassembled WGS sequence"/>
</dbReference>
<accession>A0ABU6IT89</accession>
<name>A0ABU6IT89_9FLAO</name>
<protein>
    <submittedName>
        <fullName evidence="1">DUF748 domain-containing protein</fullName>
    </submittedName>
</protein>
<keyword evidence="2" id="KW-1185">Reference proteome</keyword>
<organism evidence="1 2">
    <name type="scientific">Flagellimonas halotolerans</name>
    <dbReference type="NCBI Taxonomy" id="3112164"/>
    <lineage>
        <taxon>Bacteria</taxon>
        <taxon>Pseudomonadati</taxon>
        <taxon>Bacteroidota</taxon>
        <taxon>Flavobacteriia</taxon>
        <taxon>Flavobacteriales</taxon>
        <taxon>Flavobacteriaceae</taxon>
        <taxon>Flagellimonas</taxon>
    </lineage>
</organism>
<evidence type="ECO:0000313" key="1">
    <source>
        <dbReference type="EMBL" id="MEC4266350.1"/>
    </source>
</evidence>
<proteinExistence type="predicted"/>
<dbReference type="EMBL" id="JAYMGW010000013">
    <property type="protein sequence ID" value="MEC4266350.1"/>
    <property type="molecule type" value="Genomic_DNA"/>
</dbReference>
<sequence>MPQSKVSRYVKIAVGIILLLILAGVAAQLLFTNKIKTVLKEKVPEELNLSYANLSTNVLLGKINLTDVSADSPQKGFDFKAKSVTVSGLHYLPLLQNGDITIANLTMESPSITYYQREKDSTSKEQGKIPSKNINIENFSIQNGTLKMLSQTSDSLATLQGIEFTLSDITFNQGTSTQNIPFTYGEYQLHTQKGHYDLGPLEFIAFQQMQLNPIDGQFQQVVLRSKYSKAELSKRLAHEHDHYDLTIGSIILKDWDFGMENELPYFHLGQMQVQEPVFHVYRDKLLPDDTTHKKLYNQALRDLKLDLQVDSIQISKGLITYKERLEADINSKNLSFTDIEATIYNLHTKGEGDVTVDLNAKLMGNGPFTLDWSFDPRNKANNFLVQGSLSNFQSESISPFLKSNLNAEVKGSIQQMFFAISGNELDSQGDMKMKYDDFEFTVLKKDRLGVNKFLTAVVNLFTKNGEKTDEDGFRHGNFKVERNRDKSFFNYLWINLKEGLVDTMTGRGKKRD</sequence>
<evidence type="ECO:0000313" key="2">
    <source>
        <dbReference type="Proteomes" id="UP001355298"/>
    </source>
</evidence>